<evidence type="ECO:0000313" key="12">
    <source>
        <dbReference type="EMBL" id="ASJ76135.1"/>
    </source>
</evidence>
<evidence type="ECO:0000256" key="5">
    <source>
        <dbReference type="ARBA" id="ARBA00022741"/>
    </source>
</evidence>
<dbReference type="GO" id="GO:0000166">
    <property type="term" value="F:nucleotide binding"/>
    <property type="evidence" value="ECO:0007669"/>
    <property type="project" value="UniProtKB-KW"/>
</dbReference>
<protein>
    <recommendedName>
        <fullName evidence="9">NADPH-dependent FMN reductase ArsH</fullName>
    </recommendedName>
    <alternativeName>
        <fullName evidence="10">Arsenical resistance operon protein ArsH</fullName>
    </alternativeName>
</protein>
<dbReference type="Proteomes" id="UP000250079">
    <property type="component" value="Chromosome"/>
</dbReference>
<dbReference type="InterPro" id="IPR014063">
    <property type="entry name" value="Arsenate-R_ArsH"/>
</dbReference>
<dbReference type="EMBL" id="CP018632">
    <property type="protein sequence ID" value="ASJ76135.1"/>
    <property type="molecule type" value="Genomic_DNA"/>
</dbReference>
<proteinExistence type="inferred from homology"/>
<dbReference type="SUPFAM" id="SSF52218">
    <property type="entry name" value="Flavoproteins"/>
    <property type="match status" value="1"/>
</dbReference>
<feature type="domain" description="NADPH-dependent FMN reductase-like" evidence="11">
    <location>
        <begin position="49"/>
        <end position="191"/>
    </location>
</feature>
<comment type="subunit">
    <text evidence="2">Homotetramer.</text>
</comment>
<keyword evidence="6" id="KW-0521">NADP</keyword>
<dbReference type="GO" id="GO:0016655">
    <property type="term" value="F:oxidoreductase activity, acting on NAD(P)H, quinone or similar compound as acceptor"/>
    <property type="evidence" value="ECO:0007669"/>
    <property type="project" value="TreeGrafter"/>
</dbReference>
<dbReference type="Pfam" id="PF03358">
    <property type="entry name" value="FMN_red"/>
    <property type="match status" value="1"/>
</dbReference>
<evidence type="ECO:0000259" key="11">
    <source>
        <dbReference type="Pfam" id="PF03358"/>
    </source>
</evidence>
<keyword evidence="5" id="KW-0547">Nucleotide-binding</keyword>
<sequence>MNMTKNENEVVVNQSDKVLSDTPQIDEAQFRQIDRQQLFGVGGASHAPRLLLLYGSLREKSYSRLMTEEAARVLQRLGAQTRIFDPSDLPMPDSVDASHPKVAELRELVSWSEGMLWCSPERHGAMSAVMKNQIDWIPLSLGGVRPTQGKTLAVMQVCGGSQSFNTVNQLRILGRWMRLLTIPNQSSVPRAYEQFDEAGRMLPSAYYDRMVDVVEELLRFTLLTRDIKEHLVDRYSERKETHTELAGRVNQKSI</sequence>
<dbReference type="InterPro" id="IPR029039">
    <property type="entry name" value="Flavoprotein-like_sf"/>
</dbReference>
<evidence type="ECO:0000256" key="9">
    <source>
        <dbReference type="ARBA" id="ARBA00073853"/>
    </source>
</evidence>
<evidence type="ECO:0000256" key="1">
    <source>
        <dbReference type="ARBA" id="ARBA00001917"/>
    </source>
</evidence>
<keyword evidence="4" id="KW-0288">FMN</keyword>
<comment type="similarity">
    <text evidence="8">Belongs to the ArsH family.</text>
</comment>
<dbReference type="KEGG" id="gai:IMCC3135_30430"/>
<dbReference type="AlphaFoldDB" id="A0A2Z2P072"/>
<evidence type="ECO:0000256" key="8">
    <source>
        <dbReference type="ARBA" id="ARBA00060727"/>
    </source>
</evidence>
<evidence type="ECO:0000313" key="13">
    <source>
        <dbReference type="Proteomes" id="UP000250079"/>
    </source>
</evidence>
<evidence type="ECO:0000256" key="4">
    <source>
        <dbReference type="ARBA" id="ARBA00022643"/>
    </source>
</evidence>
<evidence type="ECO:0000256" key="7">
    <source>
        <dbReference type="ARBA" id="ARBA00023002"/>
    </source>
</evidence>
<gene>
    <name evidence="12" type="primary">arsH</name>
    <name evidence="12" type="ORF">IMCC3135_30430</name>
</gene>
<dbReference type="PANTHER" id="PTHR43590">
    <property type="entry name" value="ARSENIC RESISTANCE PROTEIN ARSH (AFU_ORTHOLOGUE AFUA_5G15030)"/>
    <property type="match status" value="1"/>
</dbReference>
<evidence type="ECO:0000256" key="2">
    <source>
        <dbReference type="ARBA" id="ARBA00011881"/>
    </source>
</evidence>
<name>A0A2Z2P072_9GAMM</name>
<dbReference type="PANTHER" id="PTHR43590:SF1">
    <property type="entry name" value="ARSENIC RESISTANCE PROTEIN ARSH (AFU_ORTHOLOGUE AFUA_5G15030)"/>
    <property type="match status" value="1"/>
</dbReference>
<keyword evidence="7 12" id="KW-0560">Oxidoreductase</keyword>
<dbReference type="Gene3D" id="3.40.50.360">
    <property type="match status" value="1"/>
</dbReference>
<reference evidence="12 13" key="1">
    <citation type="submission" date="2016-12" db="EMBL/GenBank/DDBJ databases">
        <authorList>
            <person name="Song W.-J."/>
            <person name="Kurnit D.M."/>
        </authorList>
    </citation>
    <scope>NUCLEOTIDE SEQUENCE [LARGE SCALE GENOMIC DNA]</scope>
    <source>
        <strain evidence="12 13">IMCC3135</strain>
    </source>
</reference>
<organism evidence="12 13">
    <name type="scientific">Granulosicoccus antarcticus IMCC3135</name>
    <dbReference type="NCBI Taxonomy" id="1192854"/>
    <lineage>
        <taxon>Bacteria</taxon>
        <taxon>Pseudomonadati</taxon>
        <taxon>Pseudomonadota</taxon>
        <taxon>Gammaproteobacteria</taxon>
        <taxon>Chromatiales</taxon>
        <taxon>Granulosicoccaceae</taxon>
        <taxon>Granulosicoccus</taxon>
    </lineage>
</organism>
<keyword evidence="13" id="KW-1185">Reference proteome</keyword>
<dbReference type="NCBIfam" id="TIGR02690">
    <property type="entry name" value="resist_ArsH"/>
    <property type="match status" value="1"/>
</dbReference>
<comment type="cofactor">
    <cofactor evidence="1">
        <name>FMN</name>
        <dbReference type="ChEBI" id="CHEBI:58210"/>
    </cofactor>
</comment>
<accession>A0A2Z2P072</accession>
<dbReference type="RefSeq" id="WP_236994695.1">
    <property type="nucleotide sequence ID" value="NZ_CP018632.1"/>
</dbReference>
<dbReference type="GO" id="GO:0052873">
    <property type="term" value="F:FMN reductase (NADPH) activity"/>
    <property type="evidence" value="ECO:0007669"/>
    <property type="project" value="UniProtKB-ARBA"/>
</dbReference>
<evidence type="ECO:0000256" key="6">
    <source>
        <dbReference type="ARBA" id="ARBA00022857"/>
    </source>
</evidence>
<dbReference type="InterPro" id="IPR005025">
    <property type="entry name" value="FMN_Rdtase-like_dom"/>
</dbReference>
<evidence type="ECO:0000256" key="3">
    <source>
        <dbReference type="ARBA" id="ARBA00022630"/>
    </source>
</evidence>
<dbReference type="FunFam" id="3.40.50.360:FF:000027">
    <property type="entry name" value="Arsenical resistance protein ArsH"/>
    <property type="match status" value="1"/>
</dbReference>
<evidence type="ECO:0000256" key="10">
    <source>
        <dbReference type="ARBA" id="ARBA00081288"/>
    </source>
</evidence>
<keyword evidence="3" id="KW-0285">Flavoprotein</keyword>